<evidence type="ECO:0000313" key="10">
    <source>
        <dbReference type="Proteomes" id="UP000183567"/>
    </source>
</evidence>
<evidence type="ECO:0000256" key="6">
    <source>
        <dbReference type="ARBA" id="ARBA00023002"/>
    </source>
</evidence>
<dbReference type="PANTHER" id="PTHR46300:SF1">
    <property type="entry name" value="P450, PUTATIVE (EUROFUNG)-RELATED"/>
    <property type="match status" value="1"/>
</dbReference>
<evidence type="ECO:0000313" key="9">
    <source>
        <dbReference type="EMBL" id="OJA12013.1"/>
    </source>
</evidence>
<keyword evidence="8" id="KW-0503">Monooxygenase</keyword>
<dbReference type="Gene3D" id="1.10.630.10">
    <property type="entry name" value="Cytochrome P450"/>
    <property type="match status" value="1"/>
</dbReference>
<keyword evidence="5" id="KW-0479">Metal-binding</keyword>
<dbReference type="STRING" id="180088.A0A1J8PSZ9"/>
<comment type="caution">
    <text evidence="9">The sequence shown here is derived from an EMBL/GenBank/DDBJ whole genome shotgun (WGS) entry which is preliminary data.</text>
</comment>
<dbReference type="EMBL" id="LVVM01004828">
    <property type="protein sequence ID" value="OJA12013.1"/>
    <property type="molecule type" value="Genomic_DNA"/>
</dbReference>
<dbReference type="InterPro" id="IPR036396">
    <property type="entry name" value="Cyt_P450_sf"/>
</dbReference>
<dbReference type="InterPro" id="IPR002401">
    <property type="entry name" value="Cyt_P450_E_grp-I"/>
</dbReference>
<keyword evidence="4" id="KW-0349">Heme</keyword>
<comment type="pathway">
    <text evidence="2">Secondary metabolite biosynthesis.</text>
</comment>
<evidence type="ECO:0000256" key="1">
    <source>
        <dbReference type="ARBA" id="ARBA00001971"/>
    </source>
</evidence>
<gene>
    <name evidence="9" type="ORF">AZE42_08157</name>
</gene>
<name>A0A1J8PSZ9_9AGAM</name>
<comment type="cofactor">
    <cofactor evidence="1">
        <name>heme</name>
        <dbReference type="ChEBI" id="CHEBI:30413"/>
    </cofactor>
</comment>
<dbReference type="GO" id="GO:0020037">
    <property type="term" value="F:heme binding"/>
    <property type="evidence" value="ECO:0007669"/>
    <property type="project" value="InterPro"/>
</dbReference>
<evidence type="ECO:0000256" key="8">
    <source>
        <dbReference type="ARBA" id="ARBA00023033"/>
    </source>
</evidence>
<dbReference type="Proteomes" id="UP000183567">
    <property type="component" value="Unassembled WGS sequence"/>
</dbReference>
<dbReference type="PRINTS" id="PR00463">
    <property type="entry name" value="EP450I"/>
</dbReference>
<keyword evidence="10" id="KW-1185">Reference proteome</keyword>
<protein>
    <recommendedName>
        <fullName evidence="11">Cytochrome P450</fullName>
    </recommendedName>
</protein>
<dbReference type="GO" id="GO:0016705">
    <property type="term" value="F:oxidoreductase activity, acting on paired donors, with incorporation or reduction of molecular oxygen"/>
    <property type="evidence" value="ECO:0007669"/>
    <property type="project" value="InterPro"/>
</dbReference>
<keyword evidence="6" id="KW-0560">Oxidoreductase</keyword>
<comment type="similarity">
    <text evidence="3">Belongs to the cytochrome P450 family.</text>
</comment>
<organism evidence="9 10">
    <name type="scientific">Rhizopogon vesiculosus</name>
    <dbReference type="NCBI Taxonomy" id="180088"/>
    <lineage>
        <taxon>Eukaryota</taxon>
        <taxon>Fungi</taxon>
        <taxon>Dikarya</taxon>
        <taxon>Basidiomycota</taxon>
        <taxon>Agaricomycotina</taxon>
        <taxon>Agaricomycetes</taxon>
        <taxon>Agaricomycetidae</taxon>
        <taxon>Boletales</taxon>
        <taxon>Suillineae</taxon>
        <taxon>Rhizopogonaceae</taxon>
        <taxon>Rhizopogon</taxon>
    </lineage>
</organism>
<reference evidence="9 10" key="1">
    <citation type="submission" date="2016-03" db="EMBL/GenBank/DDBJ databases">
        <title>Comparative genomics of the ectomycorrhizal sister species Rhizopogon vinicolor and Rhizopogon vesiculosus (Basidiomycota: Boletales) reveals a divergence of the mating type B locus.</title>
        <authorList>
            <person name="Mujic A.B."/>
            <person name="Kuo A."/>
            <person name="Tritt A."/>
            <person name="Lipzen A."/>
            <person name="Chen C."/>
            <person name="Johnson J."/>
            <person name="Sharma A."/>
            <person name="Barry K."/>
            <person name="Grigoriev I.V."/>
            <person name="Spatafora J.W."/>
        </authorList>
    </citation>
    <scope>NUCLEOTIDE SEQUENCE [LARGE SCALE GENOMIC DNA]</scope>
    <source>
        <strain evidence="9 10">AM-OR11-056</strain>
    </source>
</reference>
<evidence type="ECO:0000256" key="3">
    <source>
        <dbReference type="ARBA" id="ARBA00010617"/>
    </source>
</evidence>
<dbReference type="PANTHER" id="PTHR46300">
    <property type="entry name" value="P450, PUTATIVE (EUROFUNG)-RELATED-RELATED"/>
    <property type="match status" value="1"/>
</dbReference>
<dbReference type="GO" id="GO:0004497">
    <property type="term" value="F:monooxygenase activity"/>
    <property type="evidence" value="ECO:0007669"/>
    <property type="project" value="UniProtKB-KW"/>
</dbReference>
<dbReference type="AlphaFoldDB" id="A0A1J8PSZ9"/>
<dbReference type="GO" id="GO:0005506">
    <property type="term" value="F:iron ion binding"/>
    <property type="evidence" value="ECO:0007669"/>
    <property type="project" value="InterPro"/>
</dbReference>
<evidence type="ECO:0000256" key="5">
    <source>
        <dbReference type="ARBA" id="ARBA00022723"/>
    </source>
</evidence>
<evidence type="ECO:0008006" key="11">
    <source>
        <dbReference type="Google" id="ProtNLM"/>
    </source>
</evidence>
<sequence>MLDLAFELKALGALITLLLAAKVVRAKIRSRSRLPLPPGPPGHWLFGNALPRANQSQQFAEWINTYGPIISLRVGPKVMIIIGRQQIMVIIGRQQESVDIMEKEGGLLADRPRTVAAGEMLSRGLRMILAPAGEQFRRLRRAAHTHLQAKAAESYAPIQMDAARDVILDILDDPKGHQAAANRYAASVILRVTYGKTTPTATDAPEIIIIQKMLKRFQMLMRPGALMVDRYPILKYIPGYASYLEDWRKEESQLFHKQLNRVSKELTTGKAGPSFGRYLLENQSSHKLSDEEMAYLAGSLFGAGSDTTAVAIMVVVMAAACYPKAQEKLQEELDIVVGRDRAPTFDDYNSLPQIEAFMLECLRWRPVTTLGFPHRALTDIVYKGYCIPKGAIVFGNHWAISRDPNAYPNPDQFDPERWLNSEGKIRDDLKFPSFGFGRRYVLD</sequence>
<dbReference type="InterPro" id="IPR050364">
    <property type="entry name" value="Cytochrome_P450_fung"/>
</dbReference>
<dbReference type="OrthoDB" id="2789670at2759"/>
<dbReference type="InterPro" id="IPR001128">
    <property type="entry name" value="Cyt_P450"/>
</dbReference>
<dbReference type="CDD" id="cd11065">
    <property type="entry name" value="CYP64-like"/>
    <property type="match status" value="1"/>
</dbReference>
<keyword evidence="7" id="KW-0408">Iron</keyword>
<accession>A0A1J8PSZ9</accession>
<evidence type="ECO:0000256" key="4">
    <source>
        <dbReference type="ARBA" id="ARBA00022617"/>
    </source>
</evidence>
<evidence type="ECO:0000256" key="2">
    <source>
        <dbReference type="ARBA" id="ARBA00005179"/>
    </source>
</evidence>
<proteinExistence type="inferred from homology"/>
<evidence type="ECO:0000256" key="7">
    <source>
        <dbReference type="ARBA" id="ARBA00023004"/>
    </source>
</evidence>
<dbReference type="Pfam" id="PF00067">
    <property type="entry name" value="p450"/>
    <property type="match status" value="1"/>
</dbReference>
<dbReference type="SUPFAM" id="SSF48264">
    <property type="entry name" value="Cytochrome P450"/>
    <property type="match status" value="1"/>
</dbReference>